<accession>A0AAJ2ZB52</accession>
<dbReference type="EMBL" id="JAAHBZ010000002">
    <property type="protein sequence ID" value="NES26952.1"/>
    <property type="molecule type" value="Genomic_DNA"/>
</dbReference>
<keyword evidence="1" id="KW-0812">Transmembrane</keyword>
<evidence type="ECO:0000313" key="4">
    <source>
        <dbReference type="Proteomes" id="UP000402241"/>
    </source>
</evidence>
<keyword evidence="1" id="KW-1133">Transmembrane helix</keyword>
<feature type="transmembrane region" description="Helical" evidence="1">
    <location>
        <begin position="221"/>
        <end position="242"/>
    </location>
</feature>
<keyword evidence="4" id="KW-1185">Reference proteome</keyword>
<sequence>MTATATTDSVVRFRPMHTQISDDDPDLFVVGRPEVGEFIEVPGVGMAAIRRLDAGHRIRDVEEWLAEKHDAEVDLSEFVDDLIDVGFVASIDGENIPDPYPKLRPHLPWLTASNTGWLFGKIAKAAYAVLILATVVTLFQRPDLVPGYRDFWWGDYIGLCVLVNTVLFSLAVTLHELSHLVAARSLGAPARISFATRLHHLVVQTDVTAVWAVPRRQRYRVYLSGLLCDLALVCGAILVNAYARPGALVERLLAALAVTVVMSMALQAHVYMRTDLYFVLLDLLRCRNLFHDGLAYARHLARRSGHRLLPRVVGAPGIDPTADFSARERRAVRLYAVAVVVGSTVALAGFIAYGLPIVVHGVLAAARAMGGGGLLATVDAGLLILVEGALQVLFLVTFHRRHRHRLPRLLGGRRPAPTGAVSGAG</sequence>
<keyword evidence="1" id="KW-0472">Membrane</keyword>
<evidence type="ECO:0000313" key="2">
    <source>
        <dbReference type="EMBL" id="NES26952.1"/>
    </source>
</evidence>
<dbReference type="RefSeq" id="WP_154227596.1">
    <property type="nucleotide sequence ID" value="NZ_CP045309.1"/>
</dbReference>
<dbReference type="Proteomes" id="UP000477779">
    <property type="component" value="Unassembled WGS sequence"/>
</dbReference>
<name>A0AAJ2ZB52_9ACTN</name>
<feature type="transmembrane region" description="Helical" evidence="1">
    <location>
        <begin position="375"/>
        <end position="398"/>
    </location>
</feature>
<evidence type="ECO:0000313" key="3">
    <source>
        <dbReference type="EMBL" id="QGL48267.1"/>
    </source>
</evidence>
<reference evidence="3 4" key="1">
    <citation type="submission" date="2019-10" db="EMBL/GenBank/DDBJ databases">
        <title>Genome Sequence of Micromonospora terminaliae DSM 101760.</title>
        <authorList>
            <person name="Guo L."/>
        </authorList>
    </citation>
    <scope>NUCLEOTIDE SEQUENCE [LARGE SCALE GENOMIC DNA]</scope>
    <source>
        <strain evidence="3 4">DSM 101760</strain>
    </source>
</reference>
<dbReference type="Proteomes" id="UP000402241">
    <property type="component" value="Chromosome"/>
</dbReference>
<evidence type="ECO:0000256" key="1">
    <source>
        <dbReference type="SAM" id="Phobius"/>
    </source>
</evidence>
<feature type="transmembrane region" description="Helical" evidence="1">
    <location>
        <begin position="334"/>
        <end position="355"/>
    </location>
</feature>
<evidence type="ECO:0008006" key="6">
    <source>
        <dbReference type="Google" id="ProtNLM"/>
    </source>
</evidence>
<feature type="transmembrane region" description="Helical" evidence="1">
    <location>
        <begin position="151"/>
        <end position="174"/>
    </location>
</feature>
<reference evidence="2 5" key="2">
    <citation type="submission" date="2020-02" db="EMBL/GenBank/DDBJ databases">
        <title>WGS of Micromonospora spp. isolated from hot spring.</title>
        <authorList>
            <person name="Thawai C."/>
        </authorList>
    </citation>
    <scope>NUCLEOTIDE SEQUENCE [LARGE SCALE GENOMIC DNA]</scope>
    <source>
        <strain evidence="2 5">TMS7</strain>
    </source>
</reference>
<feature type="transmembrane region" description="Helical" evidence="1">
    <location>
        <begin position="248"/>
        <end position="266"/>
    </location>
</feature>
<feature type="transmembrane region" description="Helical" evidence="1">
    <location>
        <begin position="122"/>
        <end position="139"/>
    </location>
</feature>
<proteinExistence type="predicted"/>
<dbReference type="EMBL" id="CP045309">
    <property type="protein sequence ID" value="QGL48267.1"/>
    <property type="molecule type" value="Genomic_DNA"/>
</dbReference>
<organism evidence="2 5">
    <name type="scientific">Micromonospora terminaliae</name>
    <dbReference type="NCBI Taxonomy" id="1914461"/>
    <lineage>
        <taxon>Bacteria</taxon>
        <taxon>Bacillati</taxon>
        <taxon>Actinomycetota</taxon>
        <taxon>Actinomycetes</taxon>
        <taxon>Micromonosporales</taxon>
        <taxon>Micromonosporaceae</taxon>
        <taxon>Micromonospora</taxon>
    </lineage>
</organism>
<protein>
    <recommendedName>
        <fullName evidence="6">PqqD family peptide modification chaperone</fullName>
    </recommendedName>
</protein>
<evidence type="ECO:0000313" key="5">
    <source>
        <dbReference type="Proteomes" id="UP000477779"/>
    </source>
</evidence>
<gene>
    <name evidence="2" type="ORF">G3561_05180</name>
    <name evidence="3" type="ORF">GCE86_15290</name>
</gene>
<dbReference type="AlphaFoldDB" id="A0AAJ2ZB52"/>